<evidence type="ECO:0000313" key="7">
    <source>
        <dbReference type="EMBL" id="PWA99875.1"/>
    </source>
</evidence>
<sequence length="222" mass="25481">MARIQEFGCIMCSIAPFFQFLTVNNSNHDQSSISEYSIPKTETGKVKHVFENCKKDVNFFNKWIEKGIIDRLSVCFLCVPHYYSFKIFSIAALLNVQNIKAFYMRLNDEGKTVAAMDMLVPQVIRSSMFRYNQMTSFSSHEYATCNLIILERVIDHVACICKGYFSSQWQLNFCSCNNFFAGIAVPHAGFGLGFERLVKFVTGIDNIQDTMHFLRAPRSAEY</sequence>
<proteinExistence type="predicted"/>
<dbReference type="GO" id="GO:0005524">
    <property type="term" value="F:ATP binding"/>
    <property type="evidence" value="ECO:0007669"/>
    <property type="project" value="UniProtKB-KW"/>
</dbReference>
<dbReference type="Pfam" id="PF00152">
    <property type="entry name" value="tRNA-synt_2"/>
    <property type="match status" value="1"/>
</dbReference>
<dbReference type="GO" id="GO:0005739">
    <property type="term" value="C:mitochondrion"/>
    <property type="evidence" value="ECO:0007669"/>
    <property type="project" value="TreeGrafter"/>
</dbReference>
<dbReference type="InterPro" id="IPR045864">
    <property type="entry name" value="aa-tRNA-synth_II/BPL/LPL"/>
</dbReference>
<comment type="caution">
    <text evidence="7">The sequence shown here is derived from an EMBL/GenBank/DDBJ whole genome shotgun (WGS) entry which is preliminary data.</text>
</comment>
<dbReference type="GO" id="GO:0004816">
    <property type="term" value="F:asparagine-tRNA ligase activity"/>
    <property type="evidence" value="ECO:0007669"/>
    <property type="project" value="TreeGrafter"/>
</dbReference>
<keyword evidence="3" id="KW-0067">ATP-binding</keyword>
<evidence type="ECO:0000313" key="8">
    <source>
        <dbReference type="Proteomes" id="UP000245207"/>
    </source>
</evidence>
<dbReference type="STRING" id="35608.A0A2U1QPD5"/>
<dbReference type="EMBL" id="PKPP01000003">
    <property type="protein sequence ID" value="PWA99875.1"/>
    <property type="molecule type" value="Genomic_DNA"/>
</dbReference>
<evidence type="ECO:0000256" key="3">
    <source>
        <dbReference type="ARBA" id="ARBA00022840"/>
    </source>
</evidence>
<gene>
    <name evidence="7" type="ORF">CTI12_AA001780</name>
</gene>
<keyword evidence="5" id="KW-0030">Aminoacyl-tRNA synthetase</keyword>
<reference evidence="7 8" key="1">
    <citation type="journal article" date="2018" name="Mol. Plant">
        <title>The genome of Artemisia annua provides insight into the evolution of Asteraceae family and artemisinin biosynthesis.</title>
        <authorList>
            <person name="Shen Q."/>
            <person name="Zhang L."/>
            <person name="Liao Z."/>
            <person name="Wang S."/>
            <person name="Yan T."/>
            <person name="Shi P."/>
            <person name="Liu M."/>
            <person name="Fu X."/>
            <person name="Pan Q."/>
            <person name="Wang Y."/>
            <person name="Lv Z."/>
            <person name="Lu X."/>
            <person name="Zhang F."/>
            <person name="Jiang W."/>
            <person name="Ma Y."/>
            <person name="Chen M."/>
            <person name="Hao X."/>
            <person name="Li L."/>
            <person name="Tang Y."/>
            <person name="Lv G."/>
            <person name="Zhou Y."/>
            <person name="Sun X."/>
            <person name="Brodelius P.E."/>
            <person name="Rose J.K.C."/>
            <person name="Tang K."/>
        </authorList>
    </citation>
    <scope>NUCLEOTIDE SEQUENCE [LARGE SCALE GENOMIC DNA]</scope>
    <source>
        <strain evidence="8">cv. Huhao1</strain>
        <tissue evidence="7">Leaf</tissue>
    </source>
</reference>
<dbReference type="OrthoDB" id="1931232at2759"/>
<dbReference type="Proteomes" id="UP000245207">
    <property type="component" value="Unassembled WGS sequence"/>
</dbReference>
<dbReference type="GO" id="GO:0006421">
    <property type="term" value="P:asparaginyl-tRNA aminoacylation"/>
    <property type="evidence" value="ECO:0007669"/>
    <property type="project" value="TreeGrafter"/>
</dbReference>
<dbReference type="SUPFAM" id="SSF55681">
    <property type="entry name" value="Class II aaRS and biotin synthetases"/>
    <property type="match status" value="1"/>
</dbReference>
<dbReference type="PANTHER" id="PTHR22594:SF34">
    <property type="entry name" value="ASPARAGINE--TRNA LIGASE, MITOCHONDRIAL-RELATED"/>
    <property type="match status" value="1"/>
</dbReference>
<evidence type="ECO:0000256" key="5">
    <source>
        <dbReference type="ARBA" id="ARBA00023146"/>
    </source>
</evidence>
<keyword evidence="2" id="KW-0547">Nucleotide-binding</keyword>
<keyword evidence="8" id="KW-1185">Reference proteome</keyword>
<name>A0A2U1QPD5_ARTAN</name>
<dbReference type="InterPro" id="IPR004364">
    <property type="entry name" value="Aa-tRNA-synt_II"/>
</dbReference>
<protein>
    <submittedName>
        <fullName evidence="7">Asparagine--tRNA ligase, chloroplastic/mitochondrial</fullName>
    </submittedName>
</protein>
<keyword evidence="1 7" id="KW-0436">Ligase</keyword>
<keyword evidence="4" id="KW-0648">Protein biosynthesis</keyword>
<organism evidence="7 8">
    <name type="scientific">Artemisia annua</name>
    <name type="common">Sweet wormwood</name>
    <dbReference type="NCBI Taxonomy" id="35608"/>
    <lineage>
        <taxon>Eukaryota</taxon>
        <taxon>Viridiplantae</taxon>
        <taxon>Streptophyta</taxon>
        <taxon>Embryophyta</taxon>
        <taxon>Tracheophyta</taxon>
        <taxon>Spermatophyta</taxon>
        <taxon>Magnoliopsida</taxon>
        <taxon>eudicotyledons</taxon>
        <taxon>Gunneridae</taxon>
        <taxon>Pentapetalae</taxon>
        <taxon>asterids</taxon>
        <taxon>campanulids</taxon>
        <taxon>Asterales</taxon>
        <taxon>Asteraceae</taxon>
        <taxon>Asteroideae</taxon>
        <taxon>Anthemideae</taxon>
        <taxon>Artemisiinae</taxon>
        <taxon>Artemisia</taxon>
    </lineage>
</organism>
<dbReference type="Gene3D" id="3.30.930.10">
    <property type="entry name" value="Bira Bifunctional Protein, Domain 2"/>
    <property type="match status" value="1"/>
</dbReference>
<evidence type="ECO:0000256" key="4">
    <source>
        <dbReference type="ARBA" id="ARBA00022917"/>
    </source>
</evidence>
<accession>A0A2U1QPD5</accession>
<evidence type="ECO:0000259" key="6">
    <source>
        <dbReference type="Pfam" id="PF00152"/>
    </source>
</evidence>
<evidence type="ECO:0000256" key="2">
    <source>
        <dbReference type="ARBA" id="ARBA00022741"/>
    </source>
</evidence>
<evidence type="ECO:0000256" key="1">
    <source>
        <dbReference type="ARBA" id="ARBA00022598"/>
    </source>
</evidence>
<dbReference type="AlphaFoldDB" id="A0A2U1QPD5"/>
<dbReference type="PANTHER" id="PTHR22594">
    <property type="entry name" value="ASPARTYL/LYSYL-TRNA SYNTHETASE"/>
    <property type="match status" value="1"/>
</dbReference>
<feature type="domain" description="Aminoacyl-tRNA synthetase class II (D/K/N)" evidence="6">
    <location>
        <begin position="182"/>
        <end position="213"/>
    </location>
</feature>